<dbReference type="SUPFAM" id="SSF52540">
    <property type="entry name" value="P-loop containing nucleoside triphosphate hydrolases"/>
    <property type="match status" value="1"/>
</dbReference>
<evidence type="ECO:0000256" key="4">
    <source>
        <dbReference type="ARBA" id="ARBA00023054"/>
    </source>
</evidence>
<evidence type="ECO:0000313" key="9">
    <source>
        <dbReference type="Proteomes" id="UP001254608"/>
    </source>
</evidence>
<keyword evidence="2 6" id="KW-0547">Nucleotide-binding</keyword>
<evidence type="ECO:0000256" key="2">
    <source>
        <dbReference type="ARBA" id="ARBA00022741"/>
    </source>
</evidence>
<feature type="coiled-coil region" evidence="6">
    <location>
        <begin position="287"/>
        <end position="360"/>
    </location>
</feature>
<feature type="coiled-coil region" evidence="6">
    <location>
        <begin position="171"/>
        <end position="239"/>
    </location>
</feature>
<keyword evidence="5 6" id="KW-0238">DNA-binding</keyword>
<gene>
    <name evidence="6 8" type="primary">smc</name>
    <name evidence="8" type="ORF">RM530_07365</name>
</gene>
<comment type="subcellular location">
    <subcellularLocation>
        <location evidence="6">Cytoplasm</location>
    </subcellularLocation>
</comment>
<proteinExistence type="inferred from homology"/>
<organism evidence="8 9">
    <name type="scientific">Banduia mediterranea</name>
    <dbReference type="NCBI Taxonomy" id="3075609"/>
    <lineage>
        <taxon>Bacteria</taxon>
        <taxon>Pseudomonadati</taxon>
        <taxon>Pseudomonadota</taxon>
        <taxon>Gammaproteobacteria</taxon>
        <taxon>Nevskiales</taxon>
        <taxon>Algiphilaceae</taxon>
        <taxon>Banduia</taxon>
    </lineage>
</organism>
<sequence>MRLSQIKLAGFKSFVDPSVLPLPSNLTSIVGPNGCGKSNVIDAVRWVLGESSMKQLRSESMDDVIFNGSRTRKPVGRASVELMFDNADATVQGPYAAYNEIAVKRELTRDGGSQYYLNGSKCLKRDVLDLFLGTGLGNRTGYAIIEQGMVSRMIEAKPEELRMWLEEAAGISKYKERRRETESRIRGTRENLSRLNDLRGELQARLDTLRRQAANAEKFKELKEQERLLKAELLALRVREQERACAIQEAAISQCENVLEAARAAAQSQVEARGLAETTHREANASLTAEQSRVYEVEAELARLEQNLQHAHELKTLKQREIDQLALQLRDLEQRNAQEAARLESLRRAEQAQAEQAEQSVAREAAAQSALIEAEEVQATVQTRWEEFTQRAEAPLVQTEGERVRARELERSLSQADERLQRVQKEHAALDLSPLQSSLFDVDEELARLQVEIENGQARLQILDESLTQLREERSALDSALHESRQTLQSSRGRMASLETLQNAALRQDDQALGEWLKSLELQEAPRLASIIQVEAGWESAVEYVLGDLLQAPIAPQTSTLEQTRLGPKTGAALVAASESDGAVAPGRLAARVRGPAGALAWLQTIHCADSAEAAAQLLPSLPAGESVIDTDGVWRGHGWARFPRAEQDKGGVIARGRLLKQLRQQAEEVAALVREREQQLDAARQRMQAMEAERRELAGRFDQSRQRQAQRMAYRQAQAVRLEQIQTRSRQLQTEIEAQTQAREERAHELAEARSNLSQLEAVAERLRGERVELQQAQAQARDALNQARGEMARVQQGRNQTQVQLASTRSSLTALEQALEELSGRRESLAEQHHEQLQQAAELDQPIATHRDELEAARAATQAARDALRAARERCAAAEARLSEVLQQQRAVDMAVEAARERLQQTQLDSQAALERRRALTEQFTETGFEYAALVAELSEDSTPAVWEEKLASMARRIERLGAINLAAIQELEEAGGRESVLTEQYEDITAALETLEEAIRKIDKETKDRFRLTFDRVNAIFRDRFPRLFGGGEANLELTGEDLLDTGVRVMARPPGKRNTTIHLLSGGEKAMTAVALLFALFELNPAPFCMLDEVDAPLDDANVGRFVDVIREMSTNVQFIIITHNKITMELAEHLHGVTMQEPGVSRLVSVDVNQALELAGEAA</sequence>
<evidence type="ECO:0000259" key="7">
    <source>
        <dbReference type="Pfam" id="PF02463"/>
    </source>
</evidence>
<keyword evidence="4 6" id="KW-0175">Coiled coil</keyword>
<accession>A0ABU2WH27</accession>
<dbReference type="PIRSF" id="PIRSF005719">
    <property type="entry name" value="SMC"/>
    <property type="match status" value="1"/>
</dbReference>
<dbReference type="Gene3D" id="1.10.287.1490">
    <property type="match status" value="1"/>
</dbReference>
<reference evidence="8 9" key="1">
    <citation type="submission" date="2023-09" db="EMBL/GenBank/DDBJ databases">
        <authorList>
            <person name="Rey-Velasco X."/>
        </authorList>
    </citation>
    <scope>NUCLEOTIDE SEQUENCE [LARGE SCALE GENOMIC DNA]</scope>
    <source>
        <strain evidence="8 9">W345</strain>
    </source>
</reference>
<comment type="similarity">
    <text evidence="6">Belongs to the SMC family.</text>
</comment>
<dbReference type="HAMAP" id="MF_01894">
    <property type="entry name" value="Smc_prok"/>
    <property type="match status" value="1"/>
</dbReference>
<dbReference type="Pfam" id="PF02463">
    <property type="entry name" value="SMC_N"/>
    <property type="match status" value="1"/>
</dbReference>
<dbReference type="CDD" id="cd03278">
    <property type="entry name" value="ABC_SMC_barmotin"/>
    <property type="match status" value="1"/>
</dbReference>
<keyword evidence="3 6" id="KW-0067">ATP-binding</keyword>
<evidence type="ECO:0000256" key="5">
    <source>
        <dbReference type="ARBA" id="ARBA00023125"/>
    </source>
</evidence>
<comment type="function">
    <text evidence="6">Required for chromosome condensation and partitioning.</text>
</comment>
<comment type="caution">
    <text evidence="8">The sequence shown here is derived from an EMBL/GenBank/DDBJ whole genome shotgun (WGS) entry which is preliminary data.</text>
</comment>
<comment type="domain">
    <text evidence="6">Contains large globular domains required for ATP hydrolysis at each terminus and a third globular domain forming a flexible hinge near the middle of the molecule. These domains are separated by coiled-coil structures.</text>
</comment>
<comment type="subunit">
    <text evidence="6">Homodimer.</text>
</comment>
<dbReference type="Proteomes" id="UP001254608">
    <property type="component" value="Unassembled WGS sequence"/>
</dbReference>
<feature type="coiled-coil region" evidence="6">
    <location>
        <begin position="406"/>
        <end position="480"/>
    </location>
</feature>
<evidence type="ECO:0000256" key="3">
    <source>
        <dbReference type="ARBA" id="ARBA00022840"/>
    </source>
</evidence>
<dbReference type="EMBL" id="JAVRIC010000008">
    <property type="protein sequence ID" value="MDT0497183.1"/>
    <property type="molecule type" value="Genomic_DNA"/>
</dbReference>
<evidence type="ECO:0000256" key="6">
    <source>
        <dbReference type="HAMAP-Rule" id="MF_01894"/>
    </source>
</evidence>
<dbReference type="RefSeq" id="WP_311364577.1">
    <property type="nucleotide sequence ID" value="NZ_JAVRIC010000008.1"/>
</dbReference>
<feature type="coiled-coil region" evidence="6">
    <location>
        <begin position="981"/>
        <end position="1011"/>
    </location>
</feature>
<dbReference type="NCBIfam" id="TIGR02168">
    <property type="entry name" value="SMC_prok_B"/>
    <property type="match status" value="1"/>
</dbReference>
<name>A0ABU2WH27_9GAMM</name>
<protein>
    <recommendedName>
        <fullName evidence="6">Chromosome partition protein Smc</fullName>
    </recommendedName>
</protein>
<keyword evidence="9" id="KW-1185">Reference proteome</keyword>
<evidence type="ECO:0000256" key="1">
    <source>
        <dbReference type="ARBA" id="ARBA00022490"/>
    </source>
</evidence>
<dbReference type="InterPro" id="IPR024704">
    <property type="entry name" value="SMC"/>
</dbReference>
<dbReference type="Gene3D" id="3.40.50.300">
    <property type="entry name" value="P-loop containing nucleotide triphosphate hydrolases"/>
    <property type="match status" value="2"/>
</dbReference>
<dbReference type="InterPro" id="IPR027417">
    <property type="entry name" value="P-loop_NTPase"/>
</dbReference>
<dbReference type="PANTHER" id="PTHR43977">
    <property type="entry name" value="STRUCTURAL MAINTENANCE OF CHROMOSOMES PROTEIN 3"/>
    <property type="match status" value="1"/>
</dbReference>
<feature type="binding site" evidence="6">
    <location>
        <begin position="32"/>
        <end position="39"/>
    </location>
    <ligand>
        <name>ATP</name>
        <dbReference type="ChEBI" id="CHEBI:30616"/>
    </ligand>
</feature>
<feature type="domain" description="RecF/RecN/SMC N-terminal" evidence="7">
    <location>
        <begin position="3"/>
        <end position="1150"/>
    </location>
</feature>
<feature type="coiled-coil region" evidence="6">
    <location>
        <begin position="660"/>
        <end position="925"/>
    </location>
</feature>
<keyword evidence="1 6" id="KW-0963">Cytoplasm</keyword>
<dbReference type="InterPro" id="IPR011890">
    <property type="entry name" value="SMC_prok"/>
</dbReference>
<dbReference type="InterPro" id="IPR003395">
    <property type="entry name" value="RecF/RecN/SMC_N"/>
</dbReference>
<evidence type="ECO:0000313" key="8">
    <source>
        <dbReference type="EMBL" id="MDT0497183.1"/>
    </source>
</evidence>